<dbReference type="FunFam" id="3.30.230.10:FF:000017">
    <property type="entry name" value="Galactokinase"/>
    <property type="match status" value="1"/>
</dbReference>
<keyword evidence="8" id="KW-0460">Magnesium</keyword>
<keyword evidence="6" id="KW-0418">Kinase</keyword>
<keyword evidence="4" id="KW-0479">Metal-binding</keyword>
<dbReference type="Pfam" id="PF00288">
    <property type="entry name" value="GHMP_kinases_N"/>
    <property type="match status" value="1"/>
</dbReference>
<dbReference type="Pfam" id="PF10509">
    <property type="entry name" value="GalKase_gal_bdg"/>
    <property type="match status" value="1"/>
</dbReference>
<reference evidence="14 15" key="1">
    <citation type="submission" date="2021-03" db="EMBL/GenBank/DDBJ databases">
        <title>Novel species identification of genus Shewanella.</title>
        <authorList>
            <person name="Liu G."/>
            <person name="Zhang Q."/>
        </authorList>
    </citation>
    <scope>NUCLEOTIDE SEQUENCE [LARGE SCALE GENOMIC DNA]</scope>
    <source>
        <strain evidence="14 15">FJAT-53726</strain>
    </source>
</reference>
<dbReference type="InterPro" id="IPR019539">
    <property type="entry name" value="GalKase_N"/>
</dbReference>
<dbReference type="PROSITE" id="PS00627">
    <property type="entry name" value="GHMP_KINASES_ATP"/>
    <property type="match status" value="1"/>
</dbReference>
<evidence type="ECO:0000313" key="14">
    <source>
        <dbReference type="EMBL" id="QSX29625.1"/>
    </source>
</evidence>
<dbReference type="PRINTS" id="PR00473">
    <property type="entry name" value="GALCTOKINASE"/>
</dbReference>
<feature type="domain" description="GHMP kinase N-terminal" evidence="12">
    <location>
        <begin position="94"/>
        <end position="181"/>
    </location>
</feature>
<gene>
    <name evidence="14" type="primary">galK</name>
    <name evidence="14" type="ORF">JYB88_15720</name>
</gene>
<dbReference type="KEGG" id="scyp:JYB88_15720"/>
<dbReference type="InterPro" id="IPR006204">
    <property type="entry name" value="GHMP_kinase_N_dom"/>
</dbReference>
<keyword evidence="10" id="KW-0119">Carbohydrate metabolism</keyword>
<evidence type="ECO:0000256" key="9">
    <source>
        <dbReference type="ARBA" id="ARBA00023144"/>
    </source>
</evidence>
<dbReference type="InterPro" id="IPR006206">
    <property type="entry name" value="Mevalonate/galactokinase"/>
</dbReference>
<evidence type="ECO:0000256" key="6">
    <source>
        <dbReference type="ARBA" id="ARBA00022777"/>
    </source>
</evidence>
<dbReference type="PIRSF" id="PIRSF000530">
    <property type="entry name" value="Galactokinase"/>
    <property type="match status" value="1"/>
</dbReference>
<dbReference type="Gene3D" id="3.30.230.10">
    <property type="match status" value="1"/>
</dbReference>
<evidence type="ECO:0000256" key="2">
    <source>
        <dbReference type="ARBA" id="ARBA00022490"/>
    </source>
</evidence>
<dbReference type="EC" id="2.7.1.6" evidence="11"/>
<evidence type="ECO:0000313" key="15">
    <source>
        <dbReference type="Proteomes" id="UP000663281"/>
    </source>
</evidence>
<dbReference type="PANTHER" id="PTHR10457:SF7">
    <property type="entry name" value="GALACTOKINASE-RELATED"/>
    <property type="match status" value="1"/>
</dbReference>
<dbReference type="InterPro" id="IPR014721">
    <property type="entry name" value="Ribsml_uS5_D2-typ_fold_subgr"/>
</dbReference>
<protein>
    <recommendedName>
        <fullName evidence="11">Galactokinase</fullName>
        <ecNumber evidence="11">2.7.1.6</ecNumber>
    </recommendedName>
</protein>
<evidence type="ECO:0000256" key="7">
    <source>
        <dbReference type="ARBA" id="ARBA00022840"/>
    </source>
</evidence>
<keyword evidence="7" id="KW-0067">ATP-binding</keyword>
<evidence type="ECO:0000256" key="8">
    <source>
        <dbReference type="ARBA" id="ARBA00022842"/>
    </source>
</evidence>
<evidence type="ECO:0000256" key="4">
    <source>
        <dbReference type="ARBA" id="ARBA00022723"/>
    </source>
</evidence>
<evidence type="ECO:0000259" key="12">
    <source>
        <dbReference type="Pfam" id="PF00288"/>
    </source>
</evidence>
<dbReference type="AlphaFoldDB" id="A0A975AJZ7"/>
<dbReference type="InterPro" id="IPR020568">
    <property type="entry name" value="Ribosomal_Su5_D2-typ_SF"/>
</dbReference>
<keyword evidence="5" id="KW-0547">Nucleotide-binding</keyword>
<comment type="similarity">
    <text evidence="1">Belongs to the GHMP kinase family. GalK subfamily.</text>
</comment>
<dbReference type="Gene3D" id="3.30.70.890">
    <property type="entry name" value="GHMP kinase, C-terminal domain"/>
    <property type="match status" value="1"/>
</dbReference>
<organism evidence="14 15">
    <name type="scientific">Shewanella cyperi</name>
    <dbReference type="NCBI Taxonomy" id="2814292"/>
    <lineage>
        <taxon>Bacteria</taxon>
        <taxon>Pseudomonadati</taxon>
        <taxon>Pseudomonadota</taxon>
        <taxon>Gammaproteobacteria</taxon>
        <taxon>Alteromonadales</taxon>
        <taxon>Shewanellaceae</taxon>
        <taxon>Shewanella</taxon>
    </lineage>
</organism>
<dbReference type="GO" id="GO:0004335">
    <property type="term" value="F:galactokinase activity"/>
    <property type="evidence" value="ECO:0007669"/>
    <property type="project" value="UniProtKB-UniRule"/>
</dbReference>
<evidence type="ECO:0000256" key="1">
    <source>
        <dbReference type="ARBA" id="ARBA00006566"/>
    </source>
</evidence>
<dbReference type="SUPFAM" id="SSF55060">
    <property type="entry name" value="GHMP Kinase, C-terminal domain"/>
    <property type="match status" value="1"/>
</dbReference>
<keyword evidence="3 14" id="KW-0808">Transferase</keyword>
<evidence type="ECO:0000256" key="3">
    <source>
        <dbReference type="ARBA" id="ARBA00022679"/>
    </source>
</evidence>
<dbReference type="InterPro" id="IPR000705">
    <property type="entry name" value="Galactokinase"/>
</dbReference>
<accession>A0A975AJZ7</accession>
<dbReference type="InterPro" id="IPR006203">
    <property type="entry name" value="GHMP_knse_ATP-bd_CS"/>
</dbReference>
<dbReference type="GO" id="GO:0006012">
    <property type="term" value="P:galactose metabolic process"/>
    <property type="evidence" value="ECO:0007669"/>
    <property type="project" value="UniProtKB-UniRule"/>
</dbReference>
<keyword evidence="2" id="KW-0963">Cytoplasm</keyword>
<keyword evidence="15" id="KW-1185">Reference proteome</keyword>
<evidence type="ECO:0000256" key="11">
    <source>
        <dbReference type="NCBIfam" id="TIGR00131"/>
    </source>
</evidence>
<dbReference type="SUPFAM" id="SSF54211">
    <property type="entry name" value="Ribosomal protein S5 domain 2-like"/>
    <property type="match status" value="1"/>
</dbReference>
<dbReference type="GO" id="GO:0005524">
    <property type="term" value="F:ATP binding"/>
    <property type="evidence" value="ECO:0007669"/>
    <property type="project" value="UniProtKB-UniRule"/>
</dbReference>
<dbReference type="InterPro" id="IPR036554">
    <property type="entry name" value="GHMP_kinase_C_sf"/>
</dbReference>
<evidence type="ECO:0000256" key="5">
    <source>
        <dbReference type="ARBA" id="ARBA00022741"/>
    </source>
</evidence>
<dbReference type="GO" id="GO:0046872">
    <property type="term" value="F:metal ion binding"/>
    <property type="evidence" value="ECO:0007669"/>
    <property type="project" value="UniProtKB-KW"/>
</dbReference>
<dbReference type="RefSeq" id="WP_207324711.1">
    <property type="nucleotide sequence ID" value="NZ_CP071504.1"/>
</dbReference>
<sequence length="381" mass="41352">MSNPAQRATKLFVKTFGTKADALFQAPGRVILVGEHTDYNEGFVLAAAINSHTVIAAKRRDDLRFRAVSERFPGQIMEWQFGTEGDLNADEWVNYLKGFTQAMAFSGLQAKGLDLAVVSNVPMGAGLSSSAALEIAFGTALNDTSQLHLSPMAIAQLAQRGESRMLGYPCGIMDQMVSAMGETDCALVIDCLDLDSEALQIPDSLSLMIISSPLDPGAMAAAYRQRREECQQAADFFGLDSLRHLEQAELESAKAKLDPTLLRRARHVISENQRTQSAGRALERGDIRRLGMLMNQSHASLRDDFELSQPEIESLVQVMSEVIGDRGGVRMTDGCCIVALVEHELTDAVVQAVEQQYRALTGGEPHIYMCAAATGAGRIDA</sequence>
<evidence type="ECO:0000256" key="10">
    <source>
        <dbReference type="ARBA" id="ARBA00023277"/>
    </source>
</evidence>
<proteinExistence type="inferred from homology"/>
<dbReference type="FunFam" id="3.30.70.890:FF:000001">
    <property type="entry name" value="Galactokinase"/>
    <property type="match status" value="1"/>
</dbReference>
<dbReference type="PRINTS" id="PR00959">
    <property type="entry name" value="MEVGALKINASE"/>
</dbReference>
<name>A0A975AJZ7_9GAMM</name>
<feature type="domain" description="Galactokinase N-terminal" evidence="13">
    <location>
        <begin position="11"/>
        <end position="59"/>
    </location>
</feature>
<evidence type="ECO:0000259" key="13">
    <source>
        <dbReference type="Pfam" id="PF10509"/>
    </source>
</evidence>
<dbReference type="EMBL" id="CP071504">
    <property type="protein sequence ID" value="QSX29625.1"/>
    <property type="molecule type" value="Genomic_DNA"/>
</dbReference>
<dbReference type="PANTHER" id="PTHR10457">
    <property type="entry name" value="MEVALONATE KINASE/GALACTOKINASE"/>
    <property type="match status" value="1"/>
</dbReference>
<dbReference type="GO" id="GO:0005829">
    <property type="term" value="C:cytosol"/>
    <property type="evidence" value="ECO:0007669"/>
    <property type="project" value="TreeGrafter"/>
</dbReference>
<keyword evidence="9" id="KW-0299">Galactose metabolism</keyword>
<dbReference type="Proteomes" id="UP000663281">
    <property type="component" value="Chromosome"/>
</dbReference>
<dbReference type="NCBIfam" id="TIGR00131">
    <property type="entry name" value="gal_kin"/>
    <property type="match status" value="1"/>
</dbReference>